<accession>A0A384K074</accession>
<dbReference type="GeneID" id="5427975"/>
<dbReference type="RefSeq" id="XP_024552421.1">
    <property type="nucleotide sequence ID" value="XM_024696608.1"/>
</dbReference>
<evidence type="ECO:0000259" key="1">
    <source>
        <dbReference type="Pfam" id="PF14420"/>
    </source>
</evidence>
<dbReference type="InterPro" id="IPR011990">
    <property type="entry name" value="TPR-like_helical_dom_sf"/>
</dbReference>
<dbReference type="PANTHER" id="PTHR38788:SF3">
    <property type="entry name" value="CLR5 DOMAIN-CONTAINING PROTEIN"/>
    <property type="match status" value="1"/>
</dbReference>
<reference evidence="2 3" key="3">
    <citation type="journal article" date="2017" name="Mol. Plant Pathol.">
        <title>A gapless genome sequence of the fungus Botrytis cinerea.</title>
        <authorList>
            <person name="Van Kan J.A."/>
            <person name="Stassen J.H."/>
            <person name="Mosbach A."/>
            <person name="Van Der Lee T.A."/>
            <person name="Faino L."/>
            <person name="Farmer A.D."/>
            <person name="Papasotiriou D.G."/>
            <person name="Zhou S."/>
            <person name="Seidl M.F."/>
            <person name="Cottam E."/>
            <person name="Edel D."/>
            <person name="Hahn M."/>
            <person name="Schwartz D.C."/>
            <person name="Dietrich R.A."/>
            <person name="Widdison S."/>
            <person name="Scalliet G."/>
        </authorList>
    </citation>
    <scope>NUCLEOTIDE SEQUENCE [LARGE SCALE GENOMIC DNA]</scope>
    <source>
        <strain evidence="2 3">B05.10</strain>
    </source>
</reference>
<dbReference type="PANTHER" id="PTHR38788">
    <property type="entry name" value="CLR5 DOMAIN-CONTAINING PROTEIN"/>
    <property type="match status" value="1"/>
</dbReference>
<dbReference type="EMBL" id="CP009817">
    <property type="protein sequence ID" value="ATZ56188.1"/>
    <property type="molecule type" value="Genomic_DNA"/>
</dbReference>
<evidence type="ECO:0000313" key="3">
    <source>
        <dbReference type="Proteomes" id="UP000001798"/>
    </source>
</evidence>
<dbReference type="SUPFAM" id="SSF48452">
    <property type="entry name" value="TPR-like"/>
    <property type="match status" value="1"/>
</dbReference>
<dbReference type="AlphaFoldDB" id="A0A384K074"/>
<name>A0A384K074_BOTFB</name>
<organism evidence="2 3">
    <name type="scientific">Botryotinia fuckeliana (strain B05.10)</name>
    <name type="common">Noble rot fungus</name>
    <name type="synonym">Botrytis cinerea</name>
    <dbReference type="NCBI Taxonomy" id="332648"/>
    <lineage>
        <taxon>Eukaryota</taxon>
        <taxon>Fungi</taxon>
        <taxon>Dikarya</taxon>
        <taxon>Ascomycota</taxon>
        <taxon>Pezizomycotina</taxon>
        <taxon>Leotiomycetes</taxon>
        <taxon>Helotiales</taxon>
        <taxon>Sclerotiniaceae</taxon>
        <taxon>Botrytis</taxon>
    </lineage>
</organism>
<dbReference type="InterPro" id="IPR025676">
    <property type="entry name" value="Clr5_dom"/>
</dbReference>
<dbReference type="InterPro" id="IPR019734">
    <property type="entry name" value="TPR_rpt"/>
</dbReference>
<evidence type="ECO:0000313" key="2">
    <source>
        <dbReference type="EMBL" id="ATZ56188.1"/>
    </source>
</evidence>
<gene>
    <name evidence="2" type="ORF">BCIN_13g00370</name>
</gene>
<dbReference type="Proteomes" id="UP000001798">
    <property type="component" value="Chromosome 13"/>
</dbReference>
<dbReference type="VEuPathDB" id="FungiDB:Bcin13g00370"/>
<dbReference type="Pfam" id="PF14420">
    <property type="entry name" value="Clr5"/>
    <property type="match status" value="1"/>
</dbReference>
<dbReference type="OrthoDB" id="539213at2759"/>
<dbReference type="SMART" id="SM00028">
    <property type="entry name" value="TPR"/>
    <property type="match status" value="3"/>
</dbReference>
<keyword evidence="3" id="KW-1185">Reference proteome</keyword>
<dbReference type="KEGG" id="bfu:BCIN_13g00370"/>
<dbReference type="Gene3D" id="1.25.40.10">
    <property type="entry name" value="Tetratricopeptide repeat domain"/>
    <property type="match status" value="2"/>
</dbReference>
<sequence length="756" mass="88302">MSRQTFIESHMLTDVEAQSSLSTGCHKVLSREEWLKFKPIIQQLYIDENQTYPTVARELERRFDFCPTKRQFTRKTEEWGLKKNFRKAERKLLLQNDRKSGTAEVIIGDRRVSDPKRIQRLKRRYAHESPLSQDLSYQDTNIPLESAGPYSSLEEQLSILDYPYGTTSMDEVPQTLGVTEESSAMDLEQLPFSRESDVHGSLGLARLFQRLEIEASMPPLDLDDEVMETKQTVSGNELRSDIECYGRITRPISALSSQIKYVYIPNTVVKPAHIPGKRIPWSPLFELDLFPTPQNTRGSRRGLVLAPPSNPLIDVWDKDFKEWRLRLRKLRKTLPDHNPAIILSLEHLINLRKQRKESCLYLYRQLLAARLKESCLNNYKIMEIYLEIVTELLLRRKFLDATYLSRSLREAIQQSQLSSEHPFYIRLSYLEAFILYKNSQFGEAESIIRLVIQKFLNDHNLDRSHQMTSDALKLLAELIRCQNKNSCPEAEKIYRYSIHQISKHGRSLDNTYFDSMNHLIYVLLGGQKIEEAYSLCIYIMEYVELSLGKRQYWYYEYQKHLGFILLSRGMISESIKVFQIILLETDDCYLQARTHYNLGYILEECGSFKEAMVMYKRCLLIRVRNEGWGSWTDWKTTCDRPGLCYEELSQFQDALFLYKNLREKIKNVIGDHPFIKEVEGWISTIQERMEESCAVSEELDSPYEVQQGGVDDLVHKHFSEGVIDDVSLREVFEIEDRGLDKRIADIGKQIGSIKLS</sequence>
<reference evidence="2 3" key="2">
    <citation type="journal article" date="2012" name="Eukaryot. Cell">
        <title>Genome update of Botrytis cinerea strains B05.10 and T4.</title>
        <authorList>
            <person name="Staats M."/>
            <person name="van Kan J.A."/>
        </authorList>
    </citation>
    <scope>NUCLEOTIDE SEQUENCE [LARGE SCALE GENOMIC DNA]</scope>
    <source>
        <strain evidence="2 3">B05.10</strain>
    </source>
</reference>
<feature type="domain" description="Clr5" evidence="1">
    <location>
        <begin position="31"/>
        <end position="83"/>
    </location>
</feature>
<reference evidence="2 3" key="1">
    <citation type="journal article" date="2011" name="PLoS Genet.">
        <title>Genomic analysis of the necrotrophic fungal pathogens Sclerotinia sclerotiorum and Botrytis cinerea.</title>
        <authorList>
            <person name="Amselem J."/>
            <person name="Cuomo C.A."/>
            <person name="van Kan J.A."/>
            <person name="Viaud M."/>
            <person name="Benito E.P."/>
            <person name="Couloux A."/>
            <person name="Coutinho P.M."/>
            <person name="de Vries R.P."/>
            <person name="Dyer P.S."/>
            <person name="Fillinger S."/>
            <person name="Fournier E."/>
            <person name="Gout L."/>
            <person name="Hahn M."/>
            <person name="Kohn L."/>
            <person name="Lapalu N."/>
            <person name="Plummer K.M."/>
            <person name="Pradier J.M."/>
            <person name="Quevillon E."/>
            <person name="Sharon A."/>
            <person name="Simon A."/>
            <person name="ten Have A."/>
            <person name="Tudzynski B."/>
            <person name="Tudzynski P."/>
            <person name="Wincker P."/>
            <person name="Andrew M."/>
            <person name="Anthouard V."/>
            <person name="Beever R.E."/>
            <person name="Beffa R."/>
            <person name="Benoit I."/>
            <person name="Bouzid O."/>
            <person name="Brault B."/>
            <person name="Chen Z."/>
            <person name="Choquer M."/>
            <person name="Collemare J."/>
            <person name="Cotton P."/>
            <person name="Danchin E.G."/>
            <person name="Da Silva C."/>
            <person name="Gautier A."/>
            <person name="Giraud C."/>
            <person name="Giraud T."/>
            <person name="Gonzalez C."/>
            <person name="Grossetete S."/>
            <person name="Guldener U."/>
            <person name="Henrissat B."/>
            <person name="Howlett B.J."/>
            <person name="Kodira C."/>
            <person name="Kretschmer M."/>
            <person name="Lappartient A."/>
            <person name="Leroch M."/>
            <person name="Levis C."/>
            <person name="Mauceli E."/>
            <person name="Neuveglise C."/>
            <person name="Oeser B."/>
            <person name="Pearson M."/>
            <person name="Poulain J."/>
            <person name="Poussereau N."/>
            <person name="Quesneville H."/>
            <person name="Rascle C."/>
            <person name="Schumacher J."/>
            <person name="Segurens B."/>
            <person name="Sexton A."/>
            <person name="Silva E."/>
            <person name="Sirven C."/>
            <person name="Soanes D.M."/>
            <person name="Talbot N.J."/>
            <person name="Templeton M."/>
            <person name="Yandava C."/>
            <person name="Yarden O."/>
            <person name="Zeng Q."/>
            <person name="Rollins J.A."/>
            <person name="Lebrun M.H."/>
            <person name="Dickman M."/>
        </authorList>
    </citation>
    <scope>NUCLEOTIDE SEQUENCE [LARGE SCALE GENOMIC DNA]</scope>
    <source>
        <strain evidence="2 3">B05.10</strain>
    </source>
</reference>
<protein>
    <recommendedName>
        <fullName evidence="1">Clr5 domain-containing protein</fullName>
    </recommendedName>
</protein>
<proteinExistence type="predicted"/>